<dbReference type="Gene3D" id="3.30.420.10">
    <property type="entry name" value="Ribonuclease H-like superfamily/Ribonuclease H"/>
    <property type="match status" value="1"/>
</dbReference>
<comment type="catalytic activity">
    <reaction evidence="1 14 15 16">
        <text>Endonucleolytic cleavage to 5'-phosphomonoester.</text>
        <dbReference type="EC" id="3.1.26.4"/>
    </reaction>
</comment>
<organism evidence="18 19">
    <name type="scientific">Sediminibacterium roseum</name>
    <dbReference type="NCBI Taxonomy" id="1978412"/>
    <lineage>
        <taxon>Bacteria</taxon>
        <taxon>Pseudomonadati</taxon>
        <taxon>Bacteroidota</taxon>
        <taxon>Chitinophagia</taxon>
        <taxon>Chitinophagales</taxon>
        <taxon>Chitinophagaceae</taxon>
        <taxon>Sediminibacterium</taxon>
    </lineage>
</organism>
<evidence type="ECO:0000256" key="9">
    <source>
        <dbReference type="ARBA" id="ARBA00022722"/>
    </source>
</evidence>
<keyword evidence="10 14" id="KW-0479">Metal-binding</keyword>
<protein>
    <recommendedName>
        <fullName evidence="7 14">Ribonuclease HII</fullName>
        <shortName evidence="14">RNase HII</shortName>
        <ecNumber evidence="6 14">3.1.26.4</ecNumber>
    </recommendedName>
</protein>
<dbReference type="NCBIfam" id="NF000595">
    <property type="entry name" value="PRK00015.1-3"/>
    <property type="match status" value="1"/>
</dbReference>
<feature type="binding site" evidence="14 15">
    <location>
        <position position="17"/>
    </location>
    <ligand>
        <name>a divalent metal cation</name>
        <dbReference type="ChEBI" id="CHEBI:60240"/>
    </ligand>
</feature>
<dbReference type="GO" id="GO:0004523">
    <property type="term" value="F:RNA-DNA hybrid ribonuclease activity"/>
    <property type="evidence" value="ECO:0007669"/>
    <property type="project" value="UniProtKB-EC"/>
</dbReference>
<evidence type="ECO:0000256" key="15">
    <source>
        <dbReference type="PROSITE-ProRule" id="PRU01319"/>
    </source>
</evidence>
<dbReference type="PANTHER" id="PTHR10954:SF18">
    <property type="entry name" value="RIBONUCLEASE HII"/>
    <property type="match status" value="1"/>
</dbReference>
<comment type="function">
    <text evidence="3 14 16">Endonuclease that specifically degrades the RNA of RNA-DNA hybrids.</text>
</comment>
<evidence type="ECO:0000256" key="8">
    <source>
        <dbReference type="ARBA" id="ARBA00022490"/>
    </source>
</evidence>
<evidence type="ECO:0000256" key="10">
    <source>
        <dbReference type="ARBA" id="ARBA00022723"/>
    </source>
</evidence>
<sequence length="218" mass="24842">MLKAYHQKRFREAGADEAGRGCYAGPVFAAAVILPQNFYHPLLNDSKQVIAKDREILREVIEASATAWAVARIDNVEIDQINILKASFKAMHLAIDQLNPQPKILLIDGNRFVTYKDVRHHCIVKGDGIYASIAAASILAKTYRDAYMQQLHEEFPHYGWDKNKGYGTAEHRTAIEKHGLCKYHRMSYNIDPRVPSLFDGIPDLDEFELRVKDEELEC</sequence>
<dbReference type="RefSeq" id="WP_161820039.1">
    <property type="nucleotide sequence ID" value="NZ_JAACJS010000015.1"/>
</dbReference>
<evidence type="ECO:0000256" key="5">
    <source>
        <dbReference type="ARBA" id="ARBA00007383"/>
    </source>
</evidence>
<dbReference type="InterPro" id="IPR001352">
    <property type="entry name" value="RNase_HII/HIII"/>
</dbReference>
<evidence type="ECO:0000256" key="16">
    <source>
        <dbReference type="RuleBase" id="RU003515"/>
    </source>
</evidence>
<dbReference type="Pfam" id="PF01351">
    <property type="entry name" value="RNase_HII"/>
    <property type="match status" value="1"/>
</dbReference>
<evidence type="ECO:0000313" key="19">
    <source>
        <dbReference type="Proteomes" id="UP000753802"/>
    </source>
</evidence>
<name>A0ABX0A3H7_9BACT</name>
<dbReference type="InterPro" id="IPR024567">
    <property type="entry name" value="RNase_HII/HIII_dom"/>
</dbReference>
<evidence type="ECO:0000256" key="12">
    <source>
        <dbReference type="ARBA" id="ARBA00022801"/>
    </source>
</evidence>
<dbReference type="InterPro" id="IPR036397">
    <property type="entry name" value="RNaseH_sf"/>
</dbReference>
<evidence type="ECO:0000259" key="17">
    <source>
        <dbReference type="PROSITE" id="PS51975"/>
    </source>
</evidence>
<dbReference type="Proteomes" id="UP000753802">
    <property type="component" value="Unassembled WGS sequence"/>
</dbReference>
<keyword evidence="11 14" id="KW-0255">Endonuclease</keyword>
<keyword evidence="8 14" id="KW-0963">Cytoplasm</keyword>
<comment type="cofactor">
    <cofactor evidence="14 15">
        <name>Mn(2+)</name>
        <dbReference type="ChEBI" id="CHEBI:29035"/>
    </cofactor>
    <cofactor evidence="14 15">
        <name>Mg(2+)</name>
        <dbReference type="ChEBI" id="CHEBI:18420"/>
    </cofactor>
    <text evidence="14 15">Manganese or magnesium. Binds 1 divalent metal ion per monomer in the absence of substrate. May bind a second metal ion after substrate binding.</text>
</comment>
<gene>
    <name evidence="14" type="primary">rnhB</name>
    <name evidence="18" type="ORF">GWC95_17730</name>
</gene>
<dbReference type="SUPFAM" id="SSF53098">
    <property type="entry name" value="Ribonuclease H-like"/>
    <property type="match status" value="1"/>
</dbReference>
<dbReference type="HAMAP" id="MF_00052_B">
    <property type="entry name" value="RNase_HII_B"/>
    <property type="match status" value="1"/>
</dbReference>
<dbReference type="InterPro" id="IPR012337">
    <property type="entry name" value="RNaseH-like_sf"/>
</dbReference>
<evidence type="ECO:0000256" key="1">
    <source>
        <dbReference type="ARBA" id="ARBA00000077"/>
    </source>
</evidence>
<keyword evidence="9 14" id="KW-0540">Nuclease</keyword>
<evidence type="ECO:0000256" key="3">
    <source>
        <dbReference type="ARBA" id="ARBA00004065"/>
    </source>
</evidence>
<keyword evidence="12 14" id="KW-0378">Hydrolase</keyword>
<comment type="caution">
    <text evidence="18">The sequence shown here is derived from an EMBL/GenBank/DDBJ whole genome shotgun (WGS) entry which is preliminary data.</text>
</comment>
<evidence type="ECO:0000313" key="18">
    <source>
        <dbReference type="EMBL" id="NCI51770.1"/>
    </source>
</evidence>
<comment type="cofactor">
    <cofactor evidence="2">
        <name>Mg(2+)</name>
        <dbReference type="ChEBI" id="CHEBI:18420"/>
    </cofactor>
</comment>
<dbReference type="PROSITE" id="PS51975">
    <property type="entry name" value="RNASE_H_2"/>
    <property type="match status" value="1"/>
</dbReference>
<feature type="binding site" evidence="14 15">
    <location>
        <position position="16"/>
    </location>
    <ligand>
        <name>a divalent metal cation</name>
        <dbReference type="ChEBI" id="CHEBI:60240"/>
    </ligand>
</feature>
<dbReference type="PANTHER" id="PTHR10954">
    <property type="entry name" value="RIBONUCLEASE H2 SUBUNIT A"/>
    <property type="match status" value="1"/>
</dbReference>
<dbReference type="EC" id="3.1.26.4" evidence="6 14"/>
<evidence type="ECO:0000256" key="7">
    <source>
        <dbReference type="ARBA" id="ARBA00019179"/>
    </source>
</evidence>
<keyword evidence="13 14" id="KW-0464">Manganese</keyword>
<evidence type="ECO:0000256" key="2">
    <source>
        <dbReference type="ARBA" id="ARBA00001946"/>
    </source>
</evidence>
<accession>A0ABX0A3H7</accession>
<dbReference type="EMBL" id="JAACJS010000015">
    <property type="protein sequence ID" value="NCI51770.1"/>
    <property type="molecule type" value="Genomic_DNA"/>
</dbReference>
<feature type="binding site" evidence="14 15">
    <location>
        <position position="108"/>
    </location>
    <ligand>
        <name>a divalent metal cation</name>
        <dbReference type="ChEBI" id="CHEBI:60240"/>
    </ligand>
</feature>
<evidence type="ECO:0000256" key="13">
    <source>
        <dbReference type="ARBA" id="ARBA00023211"/>
    </source>
</evidence>
<proteinExistence type="inferred from homology"/>
<evidence type="ECO:0000256" key="4">
    <source>
        <dbReference type="ARBA" id="ARBA00004496"/>
    </source>
</evidence>
<comment type="similarity">
    <text evidence="5 14 16">Belongs to the RNase HII family.</text>
</comment>
<keyword evidence="19" id="KW-1185">Reference proteome</keyword>
<comment type="subcellular location">
    <subcellularLocation>
        <location evidence="4 14">Cytoplasm</location>
    </subcellularLocation>
</comment>
<feature type="domain" description="RNase H type-2" evidence="17">
    <location>
        <begin position="10"/>
        <end position="200"/>
    </location>
</feature>
<evidence type="ECO:0000256" key="6">
    <source>
        <dbReference type="ARBA" id="ARBA00012180"/>
    </source>
</evidence>
<reference evidence="18 19" key="1">
    <citation type="submission" date="2020-01" db="EMBL/GenBank/DDBJ databases">
        <title>Genome analysis.</title>
        <authorList>
            <person name="Wu S."/>
            <person name="Wang G."/>
        </authorList>
    </citation>
    <scope>NUCLEOTIDE SEQUENCE [LARGE SCALE GENOMIC DNA]</scope>
    <source>
        <strain evidence="18 19">SYL130</strain>
    </source>
</reference>
<dbReference type="CDD" id="cd07182">
    <property type="entry name" value="RNase_HII_bacteria_HII_like"/>
    <property type="match status" value="1"/>
</dbReference>
<evidence type="ECO:0000256" key="14">
    <source>
        <dbReference type="HAMAP-Rule" id="MF_00052"/>
    </source>
</evidence>
<evidence type="ECO:0000256" key="11">
    <source>
        <dbReference type="ARBA" id="ARBA00022759"/>
    </source>
</evidence>
<dbReference type="InterPro" id="IPR022898">
    <property type="entry name" value="RNase_HII"/>
</dbReference>